<comment type="caution">
    <text evidence="1">The sequence shown here is derived from an EMBL/GenBank/DDBJ whole genome shotgun (WGS) entry which is preliminary data.</text>
</comment>
<gene>
    <name evidence="1" type="ORF">ISF_06263</name>
</gene>
<evidence type="ECO:0000313" key="2">
    <source>
        <dbReference type="Proteomes" id="UP000076744"/>
    </source>
</evidence>
<dbReference type="RefSeq" id="XP_018702844.1">
    <property type="nucleotide sequence ID" value="XM_018849867.1"/>
</dbReference>
<sequence>MRTYAAQPIFISSKTVGTSCVSYKPSPLLWWLLSGQPKYNNVLAVALAAQILLAHVLGLLGPPLLDLNLDARLRHQRHQLLRMRPVRDQRPDRREVAEDDVEVRQGDARVRLVDEHQRAVLAREGGREVERGRRVGGDDGGVDAGVAAAHDVGDAAGGGGVVDRVWNLDGEASVAARLIDFTYATMYFD</sequence>
<protein>
    <submittedName>
        <fullName evidence="1">Uncharacterized protein</fullName>
    </submittedName>
</protein>
<dbReference type="AlphaFoldDB" id="A0A167S770"/>
<keyword evidence="2" id="KW-1185">Reference proteome</keyword>
<dbReference type="GeneID" id="30022555"/>
<dbReference type="EMBL" id="AZHB01000016">
    <property type="protein sequence ID" value="OAA59328.1"/>
    <property type="molecule type" value="Genomic_DNA"/>
</dbReference>
<reference evidence="1 2" key="1">
    <citation type="journal article" date="2016" name="Genome Biol. Evol.">
        <title>Divergent and convergent evolution of fungal pathogenicity.</title>
        <authorList>
            <person name="Shang Y."/>
            <person name="Xiao G."/>
            <person name="Zheng P."/>
            <person name="Cen K."/>
            <person name="Zhan S."/>
            <person name="Wang C."/>
        </authorList>
    </citation>
    <scope>NUCLEOTIDE SEQUENCE [LARGE SCALE GENOMIC DNA]</scope>
    <source>
        <strain evidence="1 2">ARSEF 2679</strain>
    </source>
</reference>
<evidence type="ECO:0000313" key="1">
    <source>
        <dbReference type="EMBL" id="OAA59328.1"/>
    </source>
</evidence>
<accession>A0A167S770</accession>
<organism evidence="1 2">
    <name type="scientific">Cordyceps fumosorosea (strain ARSEF 2679)</name>
    <name type="common">Isaria fumosorosea</name>
    <dbReference type="NCBI Taxonomy" id="1081104"/>
    <lineage>
        <taxon>Eukaryota</taxon>
        <taxon>Fungi</taxon>
        <taxon>Dikarya</taxon>
        <taxon>Ascomycota</taxon>
        <taxon>Pezizomycotina</taxon>
        <taxon>Sordariomycetes</taxon>
        <taxon>Hypocreomycetidae</taxon>
        <taxon>Hypocreales</taxon>
        <taxon>Cordycipitaceae</taxon>
        <taxon>Cordyceps</taxon>
    </lineage>
</organism>
<proteinExistence type="predicted"/>
<dbReference type="Proteomes" id="UP000076744">
    <property type="component" value="Unassembled WGS sequence"/>
</dbReference>
<name>A0A167S770_CORFA</name>